<accession>A0A934MG15</accession>
<name>A0A934MG15_9RHOB</name>
<sequence length="156" mass="17460">MAKLTQGTWVLIADGEKALILENQTDHENPYLTVLTKEEQENPPDREQSANRRGRMADGAGGAENAGQRSAFDDTDWHELQKERFASDLADMLYKRAHRGAFDSIVLVAGPNILGELRDNLHQEVSSKVIAEIDKTLTNHSIDDIEKIVKEELDHA</sequence>
<dbReference type="InterPro" id="IPR041374">
    <property type="entry name" value="BaeRF_family12"/>
</dbReference>
<gene>
    <name evidence="2" type="ORF">ILP92_04250</name>
</gene>
<comment type="caution">
    <text evidence="2">The sequence shown here is derived from an EMBL/GenBank/DDBJ whole genome shotgun (WGS) entry which is preliminary data.</text>
</comment>
<dbReference type="Pfam" id="PF18856">
    <property type="entry name" value="baeRF_family12"/>
    <property type="match status" value="1"/>
</dbReference>
<dbReference type="EMBL" id="JAEKPD010000002">
    <property type="protein sequence ID" value="MBJ3761959.1"/>
    <property type="molecule type" value="Genomic_DNA"/>
</dbReference>
<protein>
    <submittedName>
        <fullName evidence="2">Host attachment protein</fullName>
    </submittedName>
</protein>
<dbReference type="Proteomes" id="UP000642488">
    <property type="component" value="Unassembled WGS sequence"/>
</dbReference>
<feature type="region of interest" description="Disordered" evidence="1">
    <location>
        <begin position="34"/>
        <end position="75"/>
    </location>
</feature>
<evidence type="ECO:0000313" key="2">
    <source>
        <dbReference type="EMBL" id="MBJ3761959.1"/>
    </source>
</evidence>
<evidence type="ECO:0000313" key="3">
    <source>
        <dbReference type="Proteomes" id="UP000642488"/>
    </source>
</evidence>
<dbReference type="AlphaFoldDB" id="A0A934MG15"/>
<organism evidence="2 3">
    <name type="scientific">Palleronia pontilimi</name>
    <dbReference type="NCBI Taxonomy" id="1964209"/>
    <lineage>
        <taxon>Bacteria</taxon>
        <taxon>Pseudomonadati</taxon>
        <taxon>Pseudomonadota</taxon>
        <taxon>Alphaproteobacteria</taxon>
        <taxon>Rhodobacterales</taxon>
        <taxon>Roseobacteraceae</taxon>
        <taxon>Palleronia</taxon>
    </lineage>
</organism>
<evidence type="ECO:0000256" key="1">
    <source>
        <dbReference type="SAM" id="MobiDB-lite"/>
    </source>
</evidence>
<reference evidence="2" key="1">
    <citation type="submission" date="2020-12" db="EMBL/GenBank/DDBJ databases">
        <title>Bacterial taxonomy.</title>
        <authorList>
            <person name="Pan X."/>
        </authorList>
    </citation>
    <scope>NUCLEOTIDE SEQUENCE</scope>
    <source>
        <strain evidence="2">KCTC 52957</strain>
    </source>
</reference>
<proteinExistence type="predicted"/>
<feature type="compositionally biased region" description="Basic and acidic residues" evidence="1">
    <location>
        <begin position="36"/>
        <end position="50"/>
    </location>
</feature>
<dbReference type="RefSeq" id="WP_198915122.1">
    <property type="nucleotide sequence ID" value="NZ_JAEKPD010000002.1"/>
</dbReference>
<keyword evidence="3" id="KW-1185">Reference proteome</keyword>